<dbReference type="SUPFAM" id="SSF53822">
    <property type="entry name" value="Periplasmic binding protein-like I"/>
    <property type="match status" value="1"/>
</dbReference>
<name>A0A9X1MD52_9MICC</name>
<dbReference type="PROSITE" id="PS51257">
    <property type="entry name" value="PROKAR_LIPOPROTEIN"/>
    <property type="match status" value="1"/>
</dbReference>
<dbReference type="AlphaFoldDB" id="A0A9X1MD52"/>
<dbReference type="Proteomes" id="UP001139158">
    <property type="component" value="Unassembled WGS sequence"/>
</dbReference>
<dbReference type="PANTHER" id="PTHR30036">
    <property type="entry name" value="D-XYLOSE-BINDING PERIPLASMIC PROTEIN"/>
    <property type="match status" value="1"/>
</dbReference>
<evidence type="ECO:0000313" key="5">
    <source>
        <dbReference type="EMBL" id="MCC3297561.1"/>
    </source>
</evidence>
<evidence type="ECO:0000256" key="2">
    <source>
        <dbReference type="ARBA" id="ARBA00022729"/>
    </source>
</evidence>
<feature type="domain" description="Periplasmic binding protein" evidence="4">
    <location>
        <begin position="43"/>
        <end position="325"/>
    </location>
</feature>
<keyword evidence="2 3" id="KW-0732">Signal</keyword>
<sequence>MSKRKNVSALFLAFGLAAGMAACAPAGTTNSDSEGGDGVDCNVGISMPTRSLERWINDGEGLKENLEARDCTVDLQYADDKTDQQISQIQNQVAGGAKILVVAAIDGETLGPVLEDAKNQDVTVIAYDRLINGTDAVDYYATFDNYQVGQLQGEFIEEQLGLADGEGPYNLEPFAGSPDDNNAKFFFSGAWDVLLPYVESGQLVVPSGKSPASNDDWTSIGILGWGSADAQAEMDNRLQSFYTGGDKVDVVLSPNDSLALGIEQSLSSAGYAPGTDWPVITGQDGDVANIKAILADQQSMTVWKDTRELGAQVDTMIEQIVNGEEVEVTDTETYDNGVKVVPTYILEPQVVVKDDVQPMLVDSGFVEAADIGL</sequence>
<evidence type="ECO:0000259" key="4">
    <source>
        <dbReference type="Pfam" id="PF13407"/>
    </source>
</evidence>
<reference evidence="5" key="1">
    <citation type="submission" date="2021-10" db="EMBL/GenBank/DDBJ databases">
        <title>Novel species in genus Arthrobacter.</title>
        <authorList>
            <person name="Liu Y."/>
        </authorList>
    </citation>
    <scope>NUCLEOTIDE SEQUENCE</scope>
    <source>
        <strain evidence="5">Zg-Y453</strain>
    </source>
</reference>
<feature type="chain" id="PRO_5040913659" evidence="3">
    <location>
        <begin position="25"/>
        <end position="373"/>
    </location>
</feature>
<evidence type="ECO:0000256" key="3">
    <source>
        <dbReference type="SAM" id="SignalP"/>
    </source>
</evidence>
<dbReference type="GO" id="GO:0030288">
    <property type="term" value="C:outer membrane-bounded periplasmic space"/>
    <property type="evidence" value="ECO:0007669"/>
    <property type="project" value="TreeGrafter"/>
</dbReference>
<keyword evidence="6" id="KW-1185">Reference proteome</keyword>
<protein>
    <submittedName>
        <fullName evidence="5">Sugar-binding protein</fullName>
    </submittedName>
</protein>
<dbReference type="CDD" id="cd19994">
    <property type="entry name" value="PBP1_ChvE"/>
    <property type="match status" value="1"/>
</dbReference>
<feature type="signal peptide" evidence="3">
    <location>
        <begin position="1"/>
        <end position="24"/>
    </location>
</feature>
<dbReference type="RefSeq" id="WP_227895445.1">
    <property type="nucleotide sequence ID" value="NZ_CP099466.1"/>
</dbReference>
<dbReference type="NCBIfam" id="NF040907">
    <property type="entry name" value="ChvE"/>
    <property type="match status" value="1"/>
</dbReference>
<accession>A0A9X1MD52</accession>
<dbReference type="GO" id="GO:0030246">
    <property type="term" value="F:carbohydrate binding"/>
    <property type="evidence" value="ECO:0007669"/>
    <property type="project" value="TreeGrafter"/>
</dbReference>
<dbReference type="PANTHER" id="PTHR30036:SF1">
    <property type="entry name" value="D-XYLOSE-BINDING PERIPLASMIC PROTEIN"/>
    <property type="match status" value="1"/>
</dbReference>
<dbReference type="Gene3D" id="3.40.50.2300">
    <property type="match status" value="2"/>
</dbReference>
<comment type="subcellular location">
    <subcellularLocation>
        <location evidence="1">Cell envelope</location>
    </subcellularLocation>
</comment>
<dbReference type="EMBL" id="JAJFZV010000005">
    <property type="protein sequence ID" value="MCC3297561.1"/>
    <property type="molecule type" value="Genomic_DNA"/>
</dbReference>
<dbReference type="InterPro" id="IPR025997">
    <property type="entry name" value="SBP_2_dom"/>
</dbReference>
<dbReference type="InterPro" id="IPR049784">
    <property type="entry name" value="ChvE-like"/>
</dbReference>
<dbReference type="InterPro" id="IPR050555">
    <property type="entry name" value="Bact_Solute-Bind_Prot2"/>
</dbReference>
<comment type="caution">
    <text evidence="5">The sequence shown here is derived from an EMBL/GenBank/DDBJ whole genome shotgun (WGS) entry which is preliminary data.</text>
</comment>
<evidence type="ECO:0000256" key="1">
    <source>
        <dbReference type="ARBA" id="ARBA00004196"/>
    </source>
</evidence>
<gene>
    <name evidence="5" type="ORF">LJ757_07035</name>
</gene>
<dbReference type="Pfam" id="PF13407">
    <property type="entry name" value="Peripla_BP_4"/>
    <property type="match status" value="1"/>
</dbReference>
<evidence type="ECO:0000313" key="6">
    <source>
        <dbReference type="Proteomes" id="UP001139158"/>
    </source>
</evidence>
<dbReference type="InterPro" id="IPR028082">
    <property type="entry name" value="Peripla_BP_I"/>
</dbReference>
<proteinExistence type="predicted"/>
<organism evidence="5 6">
    <name type="scientific">Arthrobacter caoxuetaonis</name>
    <dbReference type="NCBI Taxonomy" id="2886935"/>
    <lineage>
        <taxon>Bacteria</taxon>
        <taxon>Bacillati</taxon>
        <taxon>Actinomycetota</taxon>
        <taxon>Actinomycetes</taxon>
        <taxon>Micrococcales</taxon>
        <taxon>Micrococcaceae</taxon>
        <taxon>Arthrobacter</taxon>
    </lineage>
</organism>